<accession>A0ABW3RU41</accession>
<feature type="signal peptide" evidence="1">
    <location>
        <begin position="1"/>
        <end position="24"/>
    </location>
</feature>
<name>A0ABW3RU41_9BACL</name>
<feature type="chain" id="PRO_5046047178" evidence="1">
    <location>
        <begin position="25"/>
        <end position="134"/>
    </location>
</feature>
<gene>
    <name evidence="3" type="ORF">ACFQ3W_05020</name>
</gene>
<evidence type="ECO:0000313" key="3">
    <source>
        <dbReference type="EMBL" id="MFD1175665.1"/>
    </source>
</evidence>
<proteinExistence type="predicted"/>
<dbReference type="Proteomes" id="UP001597262">
    <property type="component" value="Unassembled WGS sequence"/>
</dbReference>
<keyword evidence="4" id="KW-1185">Reference proteome</keyword>
<organism evidence="3 4">
    <name type="scientific">Paenibacillus puldeungensis</name>
    <dbReference type="NCBI Taxonomy" id="696536"/>
    <lineage>
        <taxon>Bacteria</taxon>
        <taxon>Bacillati</taxon>
        <taxon>Bacillota</taxon>
        <taxon>Bacilli</taxon>
        <taxon>Bacillales</taxon>
        <taxon>Paenibacillaceae</taxon>
        <taxon>Paenibacillus</taxon>
    </lineage>
</organism>
<comment type="caution">
    <text evidence="3">The sequence shown here is derived from an EMBL/GenBank/DDBJ whole genome shotgun (WGS) entry which is preliminary data.</text>
</comment>
<evidence type="ECO:0000259" key="2">
    <source>
        <dbReference type="Pfam" id="PF13115"/>
    </source>
</evidence>
<dbReference type="InterPro" id="IPR013783">
    <property type="entry name" value="Ig-like_fold"/>
</dbReference>
<dbReference type="Gene3D" id="2.60.40.10">
    <property type="entry name" value="Immunoglobulins"/>
    <property type="match status" value="1"/>
</dbReference>
<evidence type="ECO:0000256" key="1">
    <source>
        <dbReference type="SAM" id="SignalP"/>
    </source>
</evidence>
<feature type="domain" description="YtkA-like" evidence="2">
    <location>
        <begin position="32"/>
        <end position="117"/>
    </location>
</feature>
<dbReference type="InterPro" id="IPR032693">
    <property type="entry name" value="YtkA-like_dom"/>
</dbReference>
<dbReference type="EMBL" id="JBHTLM010000003">
    <property type="protein sequence ID" value="MFD1175665.1"/>
    <property type="molecule type" value="Genomic_DNA"/>
</dbReference>
<reference evidence="4" key="1">
    <citation type="journal article" date="2019" name="Int. J. Syst. Evol. Microbiol.">
        <title>The Global Catalogue of Microorganisms (GCM) 10K type strain sequencing project: providing services to taxonomists for standard genome sequencing and annotation.</title>
        <authorList>
            <consortium name="The Broad Institute Genomics Platform"/>
            <consortium name="The Broad Institute Genome Sequencing Center for Infectious Disease"/>
            <person name="Wu L."/>
            <person name="Ma J."/>
        </authorList>
    </citation>
    <scope>NUCLEOTIDE SEQUENCE [LARGE SCALE GENOMIC DNA]</scope>
    <source>
        <strain evidence="4">CCUG 59189</strain>
    </source>
</reference>
<dbReference type="Pfam" id="PF13115">
    <property type="entry name" value="YtkA"/>
    <property type="match status" value="1"/>
</dbReference>
<evidence type="ECO:0000313" key="4">
    <source>
        <dbReference type="Proteomes" id="UP001597262"/>
    </source>
</evidence>
<keyword evidence="1" id="KW-0732">Signal</keyword>
<dbReference type="RefSeq" id="WP_379317275.1">
    <property type="nucleotide sequence ID" value="NZ_JBHTLM010000003.1"/>
</dbReference>
<dbReference type="PROSITE" id="PS51257">
    <property type="entry name" value="PROKAR_LIPOPROTEIN"/>
    <property type="match status" value="1"/>
</dbReference>
<sequence>MKGKGWLIWTLSLLIILLSGCGRAETTAIEDMQLEPIQVELQVTPDGAKTEDKVTFTAKVTQSGEDVNDAAEVMFEFWKTGDDEAEHSKVTVKGTGKGTYVLEHTFNEPGTYKVISHVTARDQHSMPSKQFTVK</sequence>
<protein>
    <submittedName>
        <fullName evidence="3">FixH family protein</fullName>
    </submittedName>
</protein>